<gene>
    <name evidence="3" type="ORF">GCM10023205_39010</name>
</gene>
<name>A0ABP9HFN0_9ACTN</name>
<protein>
    <recommendedName>
        <fullName evidence="5">Conjugal transfer protein TrbC</fullName>
    </recommendedName>
</protein>
<organism evidence="3 4">
    <name type="scientific">Yinghuangia aomiensis</name>
    <dbReference type="NCBI Taxonomy" id="676205"/>
    <lineage>
        <taxon>Bacteria</taxon>
        <taxon>Bacillati</taxon>
        <taxon>Actinomycetota</taxon>
        <taxon>Actinomycetes</taxon>
        <taxon>Kitasatosporales</taxon>
        <taxon>Streptomycetaceae</taxon>
        <taxon>Yinghuangia</taxon>
    </lineage>
</organism>
<evidence type="ECO:0000256" key="1">
    <source>
        <dbReference type="SAM" id="MobiDB-lite"/>
    </source>
</evidence>
<keyword evidence="2" id="KW-1133">Transmembrane helix</keyword>
<sequence>MAASMLDLGIRIYLALPMAPTPKPSGGKGGGSDTTTPLDPSGNVSINGSNFMKKLQDMLGWVQLGAWTVVMLGLIGCGGMMAWSWISGKGFQALGRVGWVIGGAVIIGSATSIIDAFN</sequence>
<evidence type="ECO:0008006" key="5">
    <source>
        <dbReference type="Google" id="ProtNLM"/>
    </source>
</evidence>
<feature type="transmembrane region" description="Helical" evidence="2">
    <location>
        <begin position="98"/>
        <end position="117"/>
    </location>
</feature>
<dbReference type="Proteomes" id="UP001500466">
    <property type="component" value="Unassembled WGS sequence"/>
</dbReference>
<evidence type="ECO:0000313" key="3">
    <source>
        <dbReference type="EMBL" id="GAA4969832.1"/>
    </source>
</evidence>
<keyword evidence="4" id="KW-1185">Reference proteome</keyword>
<keyword evidence="2" id="KW-0812">Transmembrane</keyword>
<evidence type="ECO:0000313" key="4">
    <source>
        <dbReference type="Proteomes" id="UP001500466"/>
    </source>
</evidence>
<comment type="caution">
    <text evidence="3">The sequence shown here is derived from an EMBL/GenBank/DDBJ whole genome shotgun (WGS) entry which is preliminary data.</text>
</comment>
<dbReference type="RefSeq" id="WP_345676832.1">
    <property type="nucleotide sequence ID" value="NZ_BAABHS010000013.1"/>
</dbReference>
<accession>A0ABP9HFN0</accession>
<feature type="region of interest" description="Disordered" evidence="1">
    <location>
        <begin position="20"/>
        <end position="43"/>
    </location>
</feature>
<dbReference type="EMBL" id="BAABHS010000013">
    <property type="protein sequence ID" value="GAA4969832.1"/>
    <property type="molecule type" value="Genomic_DNA"/>
</dbReference>
<dbReference type="Pfam" id="PF04956">
    <property type="entry name" value="TrbC"/>
    <property type="match status" value="1"/>
</dbReference>
<feature type="transmembrane region" description="Helical" evidence="2">
    <location>
        <begin position="61"/>
        <end position="86"/>
    </location>
</feature>
<reference evidence="4" key="1">
    <citation type="journal article" date="2019" name="Int. J. Syst. Evol. Microbiol.">
        <title>The Global Catalogue of Microorganisms (GCM) 10K type strain sequencing project: providing services to taxonomists for standard genome sequencing and annotation.</title>
        <authorList>
            <consortium name="The Broad Institute Genomics Platform"/>
            <consortium name="The Broad Institute Genome Sequencing Center for Infectious Disease"/>
            <person name="Wu L."/>
            <person name="Ma J."/>
        </authorList>
    </citation>
    <scope>NUCLEOTIDE SEQUENCE [LARGE SCALE GENOMIC DNA]</scope>
    <source>
        <strain evidence="4">JCM 17986</strain>
    </source>
</reference>
<proteinExistence type="predicted"/>
<dbReference type="InterPro" id="IPR007039">
    <property type="entry name" value="TrbC/VirB2"/>
</dbReference>
<keyword evidence="2" id="KW-0472">Membrane</keyword>
<evidence type="ECO:0000256" key="2">
    <source>
        <dbReference type="SAM" id="Phobius"/>
    </source>
</evidence>